<evidence type="ECO:0000313" key="4">
    <source>
        <dbReference type="Proteomes" id="UP000507245"/>
    </source>
</evidence>
<organism evidence="2 4">
    <name type="scientific">Prunus armeniaca</name>
    <name type="common">Apricot</name>
    <name type="synonym">Armeniaca vulgaris</name>
    <dbReference type="NCBI Taxonomy" id="36596"/>
    <lineage>
        <taxon>Eukaryota</taxon>
        <taxon>Viridiplantae</taxon>
        <taxon>Streptophyta</taxon>
        <taxon>Embryophyta</taxon>
        <taxon>Tracheophyta</taxon>
        <taxon>Spermatophyta</taxon>
        <taxon>Magnoliopsida</taxon>
        <taxon>eudicotyledons</taxon>
        <taxon>Gunneridae</taxon>
        <taxon>Pentapetalae</taxon>
        <taxon>rosids</taxon>
        <taxon>fabids</taxon>
        <taxon>Rosales</taxon>
        <taxon>Rosaceae</taxon>
        <taxon>Amygdaloideae</taxon>
        <taxon>Amygdaleae</taxon>
        <taxon>Prunus</taxon>
    </lineage>
</organism>
<evidence type="ECO:0000313" key="3">
    <source>
        <dbReference type="Proteomes" id="UP000507222"/>
    </source>
</evidence>
<dbReference type="AlphaFoldDB" id="A0A6J5XNR4"/>
<protein>
    <submittedName>
        <fullName evidence="2">Uncharacterized protein</fullName>
    </submittedName>
</protein>
<evidence type="ECO:0000313" key="2">
    <source>
        <dbReference type="EMBL" id="CAB4314077.1"/>
    </source>
</evidence>
<gene>
    <name evidence="1" type="ORF">CURHAP_LOCUS38733</name>
    <name evidence="2" type="ORF">ORAREDHAP_LOCUS38134</name>
</gene>
<keyword evidence="4" id="KW-1185">Reference proteome</keyword>
<proteinExistence type="predicted"/>
<sequence>MHQFPILWFLGTFSNGDSPKLKVNFRIVTAPMGEGPGETHKGLSVSVGGSRTEEVLTKLPETRTMEKALIDCVDVEQQLGLSLFSKGQQKDTGHVEVVDEGKEKCSYKSKRRAKMVNP</sequence>
<dbReference type="EMBL" id="CAEKDK010000006">
    <property type="protein sequence ID" value="CAB4283668.1"/>
    <property type="molecule type" value="Genomic_DNA"/>
</dbReference>
<name>A0A6J5XNR4_PRUAR</name>
<reference evidence="2 3" key="2">
    <citation type="submission" date="2020-05" db="EMBL/GenBank/DDBJ databases">
        <authorList>
            <person name="Campoy J."/>
            <person name="Schneeberger K."/>
            <person name="Spophaly S."/>
        </authorList>
    </citation>
    <scope>NUCLEOTIDE SEQUENCE [LARGE SCALE GENOMIC DNA]</scope>
    <source>
        <strain evidence="2">PruArmRojPasFocal</strain>
    </source>
</reference>
<dbReference type="EMBL" id="CAEKKB010000006">
    <property type="protein sequence ID" value="CAB4314077.1"/>
    <property type="molecule type" value="Genomic_DNA"/>
</dbReference>
<accession>A0A6J5XNR4</accession>
<evidence type="ECO:0000313" key="1">
    <source>
        <dbReference type="EMBL" id="CAB4283668.1"/>
    </source>
</evidence>
<reference evidence="4" key="1">
    <citation type="journal article" date="2020" name="Genome Biol.">
        <title>Gamete binning: chromosome-level and haplotype-resolved genome assembly enabled by high-throughput single-cell sequencing of gamete genomes.</title>
        <authorList>
            <person name="Campoy J.A."/>
            <person name="Sun H."/>
            <person name="Goel M."/>
            <person name="Jiao W.-B."/>
            <person name="Folz-Donahue K."/>
            <person name="Wang N."/>
            <person name="Rubio M."/>
            <person name="Liu C."/>
            <person name="Kukat C."/>
            <person name="Ruiz D."/>
            <person name="Huettel B."/>
            <person name="Schneeberger K."/>
        </authorList>
    </citation>
    <scope>NUCLEOTIDE SEQUENCE [LARGE SCALE GENOMIC DNA]</scope>
    <source>
        <strain evidence="4">cv. Rojo Pasion</strain>
    </source>
</reference>
<dbReference type="Proteomes" id="UP000507222">
    <property type="component" value="Unassembled WGS sequence"/>
</dbReference>
<dbReference type="Proteomes" id="UP000507245">
    <property type="component" value="Unassembled WGS sequence"/>
</dbReference>